<comment type="caution">
    <text evidence="1">The sequence shown here is derived from an EMBL/GenBank/DDBJ whole genome shotgun (WGS) entry which is preliminary data.</text>
</comment>
<name>A0ACC1MVN0_9HYPO</name>
<evidence type="ECO:0000313" key="1">
    <source>
        <dbReference type="EMBL" id="KAJ2971052.1"/>
    </source>
</evidence>
<dbReference type="Proteomes" id="UP001143910">
    <property type="component" value="Unassembled WGS sequence"/>
</dbReference>
<proteinExistence type="predicted"/>
<keyword evidence="2" id="KW-1185">Reference proteome</keyword>
<accession>A0ACC1MVN0</accession>
<protein>
    <submittedName>
        <fullName evidence="1">Uncharacterized protein</fullName>
    </submittedName>
</protein>
<evidence type="ECO:0000313" key="2">
    <source>
        <dbReference type="Proteomes" id="UP001143910"/>
    </source>
</evidence>
<reference evidence="1" key="1">
    <citation type="submission" date="2022-08" db="EMBL/GenBank/DDBJ databases">
        <title>Genome Sequence of Lecanicillium fungicola.</title>
        <authorList>
            <person name="Buettner E."/>
        </authorList>
    </citation>
    <scope>NUCLEOTIDE SEQUENCE</scope>
    <source>
        <strain evidence="1">Babe33</strain>
    </source>
</reference>
<sequence>MESSFDFIVVGAGPAGSALAIGLASSAKKPSVLLLEAGGQMMTTILGLMGSEHCANRAIDYSRGKGLGGSSAINFGCYTIGAKDDYEEWARLVGDQSFNWDNIQARFKRLETLHANLPAGVESKYTSPKSENHGGSGKLQVGYAAEWEKDVSPMLDMFEEAGFPMNPDHNSGNPIGMALSINSAHNGRRSTASDLLAPKPENLTIITDSPVQRVIFEGRRAVGIETNGKTYSASKEVILSAGALNTPRILMHSGLGPRQQLEKFGISVIEEIPAVGQGLRDRPFCALAFKRKDGDTDRPSFYGDKQAMDAALEQRHGLVQARELVASEEFKALAADVQAYLNKETVPHCEILTHLPIHWLAPNFPQDSLNYSAFAVFLYNAQVRGEATLQSADPDAALKFDPKFLSSVFDRRVAIEALREALRFTKYQGFAKDTIAPIAAPADESDEGLLDYWRQTMSSSWHMSGTAKMGKADDTEAVVNSRFKVVGVQNLRVADMSAVPILASCHVQAVAYVTGMTCADMIIEEYGLAGI</sequence>
<gene>
    <name evidence="1" type="ORF">NQ176_g7880</name>
</gene>
<organism evidence="1 2">
    <name type="scientific">Zarea fungicola</name>
    <dbReference type="NCBI Taxonomy" id="93591"/>
    <lineage>
        <taxon>Eukaryota</taxon>
        <taxon>Fungi</taxon>
        <taxon>Dikarya</taxon>
        <taxon>Ascomycota</taxon>
        <taxon>Pezizomycotina</taxon>
        <taxon>Sordariomycetes</taxon>
        <taxon>Hypocreomycetidae</taxon>
        <taxon>Hypocreales</taxon>
        <taxon>Cordycipitaceae</taxon>
        <taxon>Zarea</taxon>
    </lineage>
</organism>
<dbReference type="EMBL" id="JANJQO010001418">
    <property type="protein sequence ID" value="KAJ2971052.1"/>
    <property type="molecule type" value="Genomic_DNA"/>
</dbReference>